<feature type="transmembrane region" description="Helical" evidence="1">
    <location>
        <begin position="6"/>
        <end position="29"/>
    </location>
</feature>
<feature type="non-terminal residue" evidence="2">
    <location>
        <position position="1"/>
    </location>
</feature>
<sequence>RILLQPFLAVSCLYALAPVWPCIFALNVFSDGWIMPARCVSKQLLVVLSQGDNS</sequence>
<proteinExistence type="predicted"/>
<evidence type="ECO:0000256" key="1">
    <source>
        <dbReference type="SAM" id="Phobius"/>
    </source>
</evidence>
<keyword evidence="3" id="KW-1185">Reference proteome</keyword>
<gene>
    <name evidence="2" type="ORF">SPARVUS_LOCUS737601</name>
</gene>
<keyword evidence="1" id="KW-0472">Membrane</keyword>
<reference evidence="2" key="1">
    <citation type="submission" date="2023-05" db="EMBL/GenBank/DDBJ databases">
        <authorList>
            <person name="Stuckert A."/>
        </authorList>
    </citation>
    <scope>NUCLEOTIDE SEQUENCE</scope>
</reference>
<dbReference type="Proteomes" id="UP001162483">
    <property type="component" value="Unassembled WGS sequence"/>
</dbReference>
<keyword evidence="1" id="KW-1133">Transmembrane helix</keyword>
<protein>
    <submittedName>
        <fullName evidence="2">Uncharacterized protein</fullName>
    </submittedName>
</protein>
<evidence type="ECO:0000313" key="3">
    <source>
        <dbReference type="Proteomes" id="UP001162483"/>
    </source>
</evidence>
<comment type="caution">
    <text evidence="2">The sequence shown here is derived from an EMBL/GenBank/DDBJ whole genome shotgun (WGS) entry which is preliminary data.</text>
</comment>
<name>A0ABN9AFV3_9NEOB</name>
<keyword evidence="1" id="KW-0812">Transmembrane</keyword>
<dbReference type="EMBL" id="CATNWA010000232">
    <property type="protein sequence ID" value="CAI9534881.1"/>
    <property type="molecule type" value="Genomic_DNA"/>
</dbReference>
<evidence type="ECO:0000313" key="2">
    <source>
        <dbReference type="EMBL" id="CAI9534881.1"/>
    </source>
</evidence>
<organism evidence="2 3">
    <name type="scientific">Staurois parvus</name>
    <dbReference type="NCBI Taxonomy" id="386267"/>
    <lineage>
        <taxon>Eukaryota</taxon>
        <taxon>Metazoa</taxon>
        <taxon>Chordata</taxon>
        <taxon>Craniata</taxon>
        <taxon>Vertebrata</taxon>
        <taxon>Euteleostomi</taxon>
        <taxon>Amphibia</taxon>
        <taxon>Batrachia</taxon>
        <taxon>Anura</taxon>
        <taxon>Neobatrachia</taxon>
        <taxon>Ranoidea</taxon>
        <taxon>Ranidae</taxon>
        <taxon>Staurois</taxon>
    </lineage>
</organism>
<accession>A0ABN9AFV3</accession>